<dbReference type="Gene3D" id="1.10.287.70">
    <property type="match status" value="1"/>
</dbReference>
<dbReference type="GO" id="GO:0052689">
    <property type="term" value="F:carboxylic ester hydrolase activity"/>
    <property type="evidence" value="ECO:0007669"/>
    <property type="project" value="UniProtKB-KW"/>
</dbReference>
<evidence type="ECO:0000256" key="2">
    <source>
        <dbReference type="ARBA" id="ARBA00008685"/>
    </source>
</evidence>
<dbReference type="InterPro" id="IPR002018">
    <property type="entry name" value="CarbesteraseB"/>
</dbReference>
<gene>
    <name evidence="8" type="ORF">CTOB1V02_LOCUS5158</name>
</gene>
<feature type="domain" description="Ionotropic glutamate receptor C-terminal" evidence="6">
    <location>
        <begin position="526"/>
        <end position="588"/>
    </location>
</feature>
<evidence type="ECO:0000256" key="5">
    <source>
        <dbReference type="ARBA" id="ARBA00023180"/>
    </source>
</evidence>
<keyword evidence="5" id="KW-0325">Glycoprotein</keyword>
<evidence type="ECO:0000313" key="8">
    <source>
        <dbReference type="EMBL" id="CAD7227250.1"/>
    </source>
</evidence>
<keyword evidence="3" id="KW-0719">Serine esterase</keyword>
<evidence type="ECO:0000256" key="4">
    <source>
        <dbReference type="ARBA" id="ARBA00022801"/>
    </source>
</evidence>
<dbReference type="GO" id="GO:0016020">
    <property type="term" value="C:membrane"/>
    <property type="evidence" value="ECO:0007669"/>
    <property type="project" value="InterPro"/>
</dbReference>
<evidence type="ECO:0000256" key="3">
    <source>
        <dbReference type="ARBA" id="ARBA00022487"/>
    </source>
</evidence>
<dbReference type="Gene3D" id="3.40.50.1820">
    <property type="entry name" value="alpha/beta hydrolase"/>
    <property type="match status" value="2"/>
</dbReference>
<proteinExistence type="inferred from homology"/>
<evidence type="ECO:0000259" key="6">
    <source>
        <dbReference type="Pfam" id="PF00060"/>
    </source>
</evidence>
<sequence length="1049" mass="118471">MARVSFVIGFVLIVHVFADVVVELDHGGLVRGSQVLSQSGKTYFSYTGIPYIEPPLNELRFKDPVPHNGWQGEFDATTQGPVCIQFDPIITSTYSGEEDCVVLNVYTPQNPEEAEKKLLPVMVWIHGGGFIVGTGQNELYNPSYLMDREIVLVSMNYRLNIFGFLSTEDSAASGNYGLKDQTEALKWYVFKETAKADLAPVLVGSDGIALAANRHVRSKLHQTELGENIASAADEHLGVVATRLKTDSRQLRGNHSAQRSGNDVHVAMEKLGSFQERSIGELIKDTALLVVTEQHSDIEFVPTASKASGHQEWVEERRMGSSWIGNRTNFKHEFDPYLIFDEKAEDKLDKKFIDAFGKFRVECATVCVCLEKELQNTFLENSRGELIGQGDMIIQTLKELMPFKVEYKMRKSHSWGSVPENFSDKPTGVHADIFAGDADVCPGSFSFEESKTNYFSLFHQDSGMILLLSAGPTSAPKNLRTIVSPFDLWTWIGIPLTMTVLSVLLRTISRLLSEPPEHPNVTIDFLRILLQQSIPSTPKHSVTRQIYTIWWLFIMVLAVAYTSTLTSRMTAPQSTKPIDTIQEIRNQPSLQFYYMDYGEKWPRIPYRVGKLFGFKDLLSERLQLVKTPQEAVNLVEAGKGIAIADISEYLFWADLRKVHFMTEGRLVVQTGIIYRRKFGGDPSKVTIFGESAGGGSVHSQVLSSQAKGLFHAAIPQSGSVFMPWAMEESSLEHAKELAGAVGCPTSSTDSLVECLRGKPADELIHQMPKLYLKRGLVPLGFGPRVDKEAENPFFKAEPIDLMRSGDYNKVPMLTGAVKDEGLLFVLDEWFDRSEEQFRKADQEWMNSICVLLIDIEATVPKDQQMRVCQEIRDMYLGDLQINRDNFWNYQKMLGDRHFYYGLRIMYEEHSRHAPTFVYSIEHEPQFGFTNLVTTMNPTYPSDAPQPKGVCHADDILILFKIGSEITPGHPDFEVKEQMLDIWTSFATNKRPPIEQWPTWSLSQPYHWVIDRNPRLDVDLISNHLKHFWDTLGINENQSKLAPGSSKDEL</sequence>
<dbReference type="Pfam" id="PF00060">
    <property type="entry name" value="Lig_chan"/>
    <property type="match status" value="1"/>
</dbReference>
<evidence type="ECO:0008006" key="9">
    <source>
        <dbReference type="Google" id="ProtNLM"/>
    </source>
</evidence>
<dbReference type="PANTHER" id="PTHR43142">
    <property type="entry name" value="CARBOXYLIC ESTER HYDROLASE"/>
    <property type="match status" value="1"/>
</dbReference>
<reference evidence="8" key="1">
    <citation type="submission" date="2020-11" db="EMBL/GenBank/DDBJ databases">
        <authorList>
            <person name="Tran Van P."/>
        </authorList>
    </citation>
    <scope>NUCLEOTIDE SEQUENCE</scope>
</reference>
<dbReference type="PANTHER" id="PTHR43142:SF1">
    <property type="entry name" value="CARBOXYLIC ESTER HYDROLASE"/>
    <property type="match status" value="1"/>
</dbReference>
<protein>
    <recommendedName>
        <fullName evidence="9">Carboxylesterase</fullName>
    </recommendedName>
</protein>
<dbReference type="InterPro" id="IPR029058">
    <property type="entry name" value="AB_hydrolase_fold"/>
</dbReference>
<dbReference type="SUPFAM" id="SSF53474">
    <property type="entry name" value="alpha/beta-Hydrolases"/>
    <property type="match status" value="2"/>
</dbReference>
<name>A0A7R8WBB6_9CRUS</name>
<dbReference type="InterPro" id="IPR019826">
    <property type="entry name" value="Carboxylesterase_B_AS"/>
</dbReference>
<comment type="similarity">
    <text evidence="1">Belongs to the type-B carboxylesterase/lipase family.</text>
</comment>
<dbReference type="AlphaFoldDB" id="A0A7R8WBB6"/>
<dbReference type="PROSITE" id="PS00122">
    <property type="entry name" value="CARBOXYLESTERASE_B_1"/>
    <property type="match status" value="1"/>
</dbReference>
<dbReference type="InterPro" id="IPR001320">
    <property type="entry name" value="Iontro_rcpt_C"/>
</dbReference>
<dbReference type="Pfam" id="PF00135">
    <property type="entry name" value="COesterase"/>
    <property type="match status" value="2"/>
</dbReference>
<keyword evidence="4" id="KW-0378">Hydrolase</keyword>
<dbReference type="EMBL" id="OB661081">
    <property type="protein sequence ID" value="CAD7227250.1"/>
    <property type="molecule type" value="Genomic_DNA"/>
</dbReference>
<feature type="domain" description="Carboxylesterase type B" evidence="7">
    <location>
        <begin position="21"/>
        <end position="187"/>
    </location>
</feature>
<accession>A0A7R8WBB6</accession>
<evidence type="ECO:0000256" key="1">
    <source>
        <dbReference type="ARBA" id="ARBA00005964"/>
    </source>
</evidence>
<evidence type="ECO:0000259" key="7">
    <source>
        <dbReference type="Pfam" id="PF00135"/>
    </source>
</evidence>
<feature type="domain" description="Carboxylesterase type B" evidence="7">
    <location>
        <begin position="677"/>
        <end position="1014"/>
    </location>
</feature>
<comment type="similarity">
    <text evidence="2">Belongs to the glutamate-gated ion channel (TC 1.A.10.1) family.</text>
</comment>
<organism evidence="8">
    <name type="scientific">Cyprideis torosa</name>
    <dbReference type="NCBI Taxonomy" id="163714"/>
    <lineage>
        <taxon>Eukaryota</taxon>
        <taxon>Metazoa</taxon>
        <taxon>Ecdysozoa</taxon>
        <taxon>Arthropoda</taxon>
        <taxon>Crustacea</taxon>
        <taxon>Oligostraca</taxon>
        <taxon>Ostracoda</taxon>
        <taxon>Podocopa</taxon>
        <taxon>Podocopida</taxon>
        <taxon>Cytherocopina</taxon>
        <taxon>Cytheroidea</taxon>
        <taxon>Cytherideidae</taxon>
        <taxon>Cyprideis</taxon>
    </lineage>
</organism>
<dbReference type="GO" id="GO:0015276">
    <property type="term" value="F:ligand-gated monoatomic ion channel activity"/>
    <property type="evidence" value="ECO:0007669"/>
    <property type="project" value="InterPro"/>
</dbReference>
<dbReference type="OrthoDB" id="19653at2759"/>